<evidence type="ECO:0000313" key="2">
    <source>
        <dbReference type="Proteomes" id="UP000499080"/>
    </source>
</evidence>
<gene>
    <name evidence="1" type="ORF">AVEN_72053_1</name>
</gene>
<sequence>MIKHKKLSHETFWAGAARGLGKLGNCPWCQSGSSKGKNGLIDTRAPEKRQIWTAQIKDCRGTIVNEVLEKAEQSCLALNVEASFKEVRKRKKKRFFDKKCEDGSSEISQHKKFRLALQQVNDRIEAELERRFQSMQKVNKIFGFLSPKQLTTLDNKTLREKATTLANLYRNDLDKDELSVEIESFKYSVISSDNLAGNESKKSKLNSTALDF</sequence>
<dbReference type="Proteomes" id="UP000499080">
    <property type="component" value="Unassembled WGS sequence"/>
</dbReference>
<reference evidence="1 2" key="1">
    <citation type="journal article" date="2019" name="Sci. Rep.">
        <title>Orb-weaving spider Araneus ventricosus genome elucidates the spidroin gene catalogue.</title>
        <authorList>
            <person name="Kono N."/>
            <person name="Nakamura H."/>
            <person name="Ohtoshi R."/>
            <person name="Moran D.A.P."/>
            <person name="Shinohara A."/>
            <person name="Yoshida Y."/>
            <person name="Fujiwara M."/>
            <person name="Mori M."/>
            <person name="Tomita M."/>
            <person name="Arakawa K."/>
        </authorList>
    </citation>
    <scope>NUCLEOTIDE SEQUENCE [LARGE SCALE GENOMIC DNA]</scope>
</reference>
<evidence type="ECO:0000313" key="1">
    <source>
        <dbReference type="EMBL" id="GBN84425.1"/>
    </source>
</evidence>
<comment type="caution">
    <text evidence="1">The sequence shown here is derived from an EMBL/GenBank/DDBJ whole genome shotgun (WGS) entry which is preliminary data.</text>
</comment>
<accession>A0A4Y2SAZ0</accession>
<keyword evidence="2" id="KW-1185">Reference proteome</keyword>
<proteinExistence type="predicted"/>
<name>A0A4Y2SAZ0_ARAVE</name>
<organism evidence="1 2">
    <name type="scientific">Araneus ventricosus</name>
    <name type="common">Orbweaver spider</name>
    <name type="synonym">Epeira ventricosa</name>
    <dbReference type="NCBI Taxonomy" id="182803"/>
    <lineage>
        <taxon>Eukaryota</taxon>
        <taxon>Metazoa</taxon>
        <taxon>Ecdysozoa</taxon>
        <taxon>Arthropoda</taxon>
        <taxon>Chelicerata</taxon>
        <taxon>Arachnida</taxon>
        <taxon>Araneae</taxon>
        <taxon>Araneomorphae</taxon>
        <taxon>Entelegynae</taxon>
        <taxon>Araneoidea</taxon>
        <taxon>Araneidae</taxon>
        <taxon>Araneus</taxon>
    </lineage>
</organism>
<protein>
    <submittedName>
        <fullName evidence="1">Uncharacterized protein</fullName>
    </submittedName>
</protein>
<dbReference type="EMBL" id="BGPR01020345">
    <property type="protein sequence ID" value="GBN84425.1"/>
    <property type="molecule type" value="Genomic_DNA"/>
</dbReference>
<dbReference type="AlphaFoldDB" id="A0A4Y2SAZ0"/>